<dbReference type="HAMAP" id="MF_00110">
    <property type="entry name" value="DHQ_synthase"/>
    <property type="match status" value="1"/>
</dbReference>
<accession>F7WZQ2</accession>
<dbReference type="FunFam" id="3.40.50.1970:FF:000007">
    <property type="entry name" value="Pentafunctional AROM polypeptide"/>
    <property type="match status" value="1"/>
</dbReference>
<feature type="binding site" evidence="19">
    <location>
        <position position="185"/>
    </location>
    <ligand>
        <name>Zn(2+)</name>
        <dbReference type="ChEBI" id="CHEBI:29105"/>
    </ligand>
</feature>
<evidence type="ECO:0000256" key="12">
    <source>
        <dbReference type="ARBA" id="ARBA00022723"/>
    </source>
</evidence>
<gene>
    <name evidence="19 22" type="primary">aroB</name>
    <name evidence="22" type="ORF">BCTU_363</name>
</gene>
<reference evidence="22 23" key="1">
    <citation type="journal article" date="2011" name="Appl. Environ. Microbiol.">
        <title>The genome of Buchnera aphidicola from the aphid Cinara tujafilina provides new clues about the evolutionary history of metabolic losses in bacterial endosymbionts.</title>
        <authorList>
            <person name="Lamelas A."/>
            <person name="Gosalbes M.J."/>
            <person name="Moya A."/>
            <person name="Latorre A."/>
        </authorList>
    </citation>
    <scope>NUCLEOTIDE SEQUENCE [LARGE SCALE GENOMIC DNA]</scope>
    <source>
        <strain evidence="23">Cinara tujafilina</strain>
    </source>
</reference>
<feature type="binding site" evidence="19">
    <location>
        <begin position="106"/>
        <end position="110"/>
    </location>
    <ligand>
        <name>NAD(+)</name>
        <dbReference type="ChEBI" id="CHEBI:57540"/>
    </ligand>
</feature>
<comment type="catalytic activity">
    <reaction evidence="1 19">
        <text>7-phospho-2-dehydro-3-deoxy-D-arabino-heptonate = 3-dehydroquinate + phosphate</text>
        <dbReference type="Rhea" id="RHEA:21968"/>
        <dbReference type="ChEBI" id="CHEBI:32364"/>
        <dbReference type="ChEBI" id="CHEBI:43474"/>
        <dbReference type="ChEBI" id="CHEBI:58394"/>
        <dbReference type="EC" id="4.2.3.4"/>
    </reaction>
</comment>
<evidence type="ECO:0000313" key="23">
    <source>
        <dbReference type="Proteomes" id="UP000006811"/>
    </source>
</evidence>
<dbReference type="InterPro" id="IPR016037">
    <property type="entry name" value="DHQ_synth_AroB"/>
</dbReference>
<dbReference type="GO" id="GO:0009423">
    <property type="term" value="P:chorismate biosynthetic process"/>
    <property type="evidence" value="ECO:0007669"/>
    <property type="project" value="UniProtKB-UniRule"/>
</dbReference>
<comment type="subcellular location">
    <subcellularLocation>
        <location evidence="5 19">Cytoplasm</location>
    </subcellularLocation>
</comment>
<proteinExistence type="inferred from homology"/>
<dbReference type="GO" id="GO:0008652">
    <property type="term" value="P:amino acid biosynthetic process"/>
    <property type="evidence" value="ECO:0007669"/>
    <property type="project" value="UniProtKB-KW"/>
</dbReference>
<keyword evidence="16 19" id="KW-0057">Aromatic amino acid biosynthesis</keyword>
<dbReference type="AlphaFoldDB" id="F7WZQ2"/>
<feature type="domain" description="3-dehydroquinate synthase C-terminal" evidence="21">
    <location>
        <begin position="182"/>
        <end position="326"/>
    </location>
</feature>
<name>F7WZQ2_9GAMM</name>
<dbReference type="OrthoDB" id="9806583at2"/>
<evidence type="ECO:0000256" key="9">
    <source>
        <dbReference type="ARBA" id="ARBA00017684"/>
    </source>
</evidence>
<dbReference type="InterPro" id="IPR050071">
    <property type="entry name" value="Dehydroquinate_synthase"/>
</dbReference>
<evidence type="ECO:0000256" key="17">
    <source>
        <dbReference type="ARBA" id="ARBA00023239"/>
    </source>
</evidence>
<keyword evidence="11 19" id="KW-0028">Amino-acid biosynthesis</keyword>
<dbReference type="GO" id="GO:0000166">
    <property type="term" value="F:nucleotide binding"/>
    <property type="evidence" value="ECO:0007669"/>
    <property type="project" value="UniProtKB-KW"/>
</dbReference>
<comment type="function">
    <text evidence="4 19">Catalyzes the conversion of 3-deoxy-D-arabino-heptulosonate 7-phosphate (DAHP) to dehydroquinate (DHQ).</text>
</comment>
<dbReference type="UniPathway" id="UPA00053">
    <property type="reaction ID" value="UER00085"/>
</dbReference>
<evidence type="ECO:0000259" key="20">
    <source>
        <dbReference type="Pfam" id="PF01761"/>
    </source>
</evidence>
<keyword evidence="12 19" id="KW-0479">Metal-binding</keyword>
<evidence type="ECO:0000313" key="22">
    <source>
        <dbReference type="EMBL" id="AEH39928.1"/>
    </source>
</evidence>
<keyword evidence="18 19" id="KW-0170">Cobalt</keyword>
<dbReference type="PANTHER" id="PTHR43622:SF7">
    <property type="entry name" value="3-DEHYDROQUINATE SYNTHASE, CHLOROPLASTIC"/>
    <property type="match status" value="1"/>
</dbReference>
<dbReference type="CDD" id="cd08195">
    <property type="entry name" value="DHQS"/>
    <property type="match status" value="1"/>
</dbReference>
<feature type="binding site" evidence="19">
    <location>
        <begin position="130"/>
        <end position="131"/>
    </location>
    <ligand>
        <name>NAD(+)</name>
        <dbReference type="ChEBI" id="CHEBI:57540"/>
    </ligand>
</feature>
<dbReference type="NCBIfam" id="TIGR01357">
    <property type="entry name" value="aroB"/>
    <property type="match status" value="1"/>
</dbReference>
<evidence type="ECO:0000256" key="4">
    <source>
        <dbReference type="ARBA" id="ARBA00003485"/>
    </source>
</evidence>
<feature type="binding site" evidence="19">
    <location>
        <position position="248"/>
    </location>
    <ligand>
        <name>Zn(2+)</name>
        <dbReference type="ChEBI" id="CHEBI:29105"/>
    </ligand>
</feature>
<evidence type="ECO:0000256" key="11">
    <source>
        <dbReference type="ARBA" id="ARBA00022605"/>
    </source>
</evidence>
<evidence type="ECO:0000256" key="6">
    <source>
        <dbReference type="ARBA" id="ARBA00004661"/>
    </source>
</evidence>
<dbReference type="PANTHER" id="PTHR43622">
    <property type="entry name" value="3-DEHYDROQUINATE SYNTHASE"/>
    <property type="match status" value="1"/>
</dbReference>
<dbReference type="eggNOG" id="COG0337">
    <property type="taxonomic scope" value="Bacteria"/>
</dbReference>
<evidence type="ECO:0000256" key="10">
    <source>
        <dbReference type="ARBA" id="ARBA00022490"/>
    </source>
</evidence>
<dbReference type="Gene3D" id="3.40.50.1970">
    <property type="match status" value="1"/>
</dbReference>
<evidence type="ECO:0000256" key="14">
    <source>
        <dbReference type="ARBA" id="ARBA00022833"/>
    </source>
</evidence>
<sequence length="370" mass="42090">MLEHISVNLDDRSYNIYIGSKILNNNTIQRVLENKKKYVLITNTILKNIISDINIYNSLFLSKIDQIYLLNDSECHKNIQEIESMITFLLKNSYGRDTTLIALGGGVIGDMTGFVASIYQRGINFIQIPTTLLAQVDASIGGKTGVNHNLGKNMIGSFWQPSSVFIDINFLSFLSKKQILSGIAEIIKYAIILDYDFFVWLEKHINLVIQLQKKELLYCIKKCCEIKSKIISKDETEKSDRVLLNLGHSFAHAIETYTKYNKWLHGYAVASGIVLSAYLANSLNILNNFDLIRIVKIFYKIGLPIIGPQNMSVYDYLNLIRRDKKVLDNKIRLVLPVSIGVATVYTLHDESELIVAIQNCYKKKSFKSNI</sequence>
<dbReference type="Gene3D" id="1.20.1090.10">
    <property type="entry name" value="Dehydroquinate synthase-like - alpha domain"/>
    <property type="match status" value="1"/>
</dbReference>
<feature type="binding site" evidence="19">
    <location>
        <position position="152"/>
    </location>
    <ligand>
        <name>NAD(+)</name>
        <dbReference type="ChEBI" id="CHEBI:57540"/>
    </ligand>
</feature>
<evidence type="ECO:0000256" key="15">
    <source>
        <dbReference type="ARBA" id="ARBA00023027"/>
    </source>
</evidence>
<evidence type="ECO:0000256" key="3">
    <source>
        <dbReference type="ARBA" id="ARBA00001947"/>
    </source>
</evidence>
<evidence type="ECO:0000256" key="18">
    <source>
        <dbReference type="ARBA" id="ARBA00023285"/>
    </source>
</evidence>
<dbReference type="GO" id="GO:0003856">
    <property type="term" value="F:3-dehydroquinate synthase activity"/>
    <property type="evidence" value="ECO:0007669"/>
    <property type="project" value="UniProtKB-UniRule"/>
</dbReference>
<evidence type="ECO:0000259" key="21">
    <source>
        <dbReference type="Pfam" id="PF24621"/>
    </source>
</evidence>
<dbReference type="GO" id="GO:0009073">
    <property type="term" value="P:aromatic amino acid family biosynthetic process"/>
    <property type="evidence" value="ECO:0007669"/>
    <property type="project" value="UniProtKB-KW"/>
</dbReference>
<dbReference type="Pfam" id="PF01761">
    <property type="entry name" value="DHQ_synthase"/>
    <property type="match status" value="1"/>
</dbReference>
<comment type="cofactor">
    <cofactor evidence="19">
        <name>Co(2+)</name>
        <dbReference type="ChEBI" id="CHEBI:48828"/>
    </cofactor>
    <cofactor evidence="19">
        <name>Zn(2+)</name>
        <dbReference type="ChEBI" id="CHEBI:29105"/>
    </cofactor>
    <text evidence="19">Binds 1 divalent metal cation per subunit. Can use either Co(2+) or Zn(2+).</text>
</comment>
<dbReference type="InterPro" id="IPR056179">
    <property type="entry name" value="DHQS_C"/>
</dbReference>
<dbReference type="STRING" id="261317.BCTU_363"/>
<keyword evidence="14 19" id="KW-0862">Zinc</keyword>
<comment type="cofactor">
    <cofactor evidence="3">
        <name>Zn(2+)</name>
        <dbReference type="ChEBI" id="CHEBI:29105"/>
    </cofactor>
</comment>
<dbReference type="GO" id="GO:0005737">
    <property type="term" value="C:cytoplasm"/>
    <property type="evidence" value="ECO:0007669"/>
    <property type="project" value="UniProtKB-SubCell"/>
</dbReference>
<evidence type="ECO:0000256" key="8">
    <source>
        <dbReference type="ARBA" id="ARBA00013031"/>
    </source>
</evidence>
<comment type="similarity">
    <text evidence="7 19">Belongs to the sugar phosphate cyclases superfamily. Dehydroquinate synthase family.</text>
</comment>
<dbReference type="EMBL" id="CP001817">
    <property type="protein sequence ID" value="AEH39928.1"/>
    <property type="molecule type" value="Genomic_DNA"/>
</dbReference>
<comment type="pathway">
    <text evidence="6 19">Metabolic intermediate biosynthesis; chorismate biosynthesis; chorismate from D-erythrose 4-phosphate and phosphoenolpyruvate: step 2/7.</text>
</comment>
<keyword evidence="23" id="KW-1185">Reference proteome</keyword>
<dbReference type="Pfam" id="PF24621">
    <property type="entry name" value="DHQS_C"/>
    <property type="match status" value="1"/>
</dbReference>
<organism evidence="22 23">
    <name type="scientific">Buchnera aphidicola</name>
    <name type="common">Cinara tujafilina</name>
    <dbReference type="NCBI Taxonomy" id="261317"/>
    <lineage>
        <taxon>Bacteria</taxon>
        <taxon>Pseudomonadati</taxon>
        <taxon>Pseudomonadota</taxon>
        <taxon>Gammaproteobacteria</taxon>
        <taxon>Enterobacterales</taxon>
        <taxon>Erwiniaceae</taxon>
        <taxon>Buchnera</taxon>
    </lineage>
</organism>
<keyword evidence="15 19" id="KW-0520">NAD</keyword>
<dbReference type="PIRSF" id="PIRSF001455">
    <property type="entry name" value="DHQ_synth"/>
    <property type="match status" value="1"/>
</dbReference>
<dbReference type="EC" id="4.2.3.4" evidence="8 19"/>
<evidence type="ECO:0000256" key="7">
    <source>
        <dbReference type="ARBA" id="ARBA00005412"/>
    </source>
</evidence>
<protein>
    <recommendedName>
        <fullName evidence="9 19">3-dehydroquinate synthase</fullName>
        <shortName evidence="19">DHQS</shortName>
        <ecNumber evidence="8 19">4.2.3.4</ecNumber>
    </recommendedName>
</protein>
<evidence type="ECO:0000256" key="19">
    <source>
        <dbReference type="HAMAP-Rule" id="MF_00110"/>
    </source>
</evidence>
<evidence type="ECO:0000256" key="16">
    <source>
        <dbReference type="ARBA" id="ARBA00023141"/>
    </source>
</evidence>
<keyword evidence="17 19" id="KW-0456">Lyase</keyword>
<feature type="binding site" evidence="19">
    <location>
        <position position="265"/>
    </location>
    <ligand>
        <name>Zn(2+)</name>
        <dbReference type="ChEBI" id="CHEBI:29105"/>
    </ligand>
</feature>
<evidence type="ECO:0000256" key="2">
    <source>
        <dbReference type="ARBA" id="ARBA00001911"/>
    </source>
</evidence>
<evidence type="ECO:0000256" key="1">
    <source>
        <dbReference type="ARBA" id="ARBA00001393"/>
    </source>
</evidence>
<dbReference type="KEGG" id="baj:BCTU_363"/>
<dbReference type="GO" id="GO:0046872">
    <property type="term" value="F:metal ion binding"/>
    <property type="evidence" value="ECO:0007669"/>
    <property type="project" value="UniProtKB-KW"/>
</dbReference>
<dbReference type="InterPro" id="IPR030960">
    <property type="entry name" value="DHQS/DOIS_N"/>
</dbReference>
<feature type="binding site" evidence="19">
    <location>
        <position position="143"/>
    </location>
    <ligand>
        <name>NAD(+)</name>
        <dbReference type="ChEBI" id="CHEBI:57540"/>
    </ligand>
</feature>
<keyword evidence="13 19" id="KW-0547">Nucleotide-binding</keyword>
<dbReference type="HOGENOM" id="CLU_001201_0_2_6"/>
<comment type="cofactor">
    <cofactor evidence="2 19">
        <name>NAD(+)</name>
        <dbReference type="ChEBI" id="CHEBI:57540"/>
    </cofactor>
</comment>
<dbReference type="InterPro" id="IPR030963">
    <property type="entry name" value="DHQ_synth_fam"/>
</dbReference>
<dbReference type="Proteomes" id="UP000006811">
    <property type="component" value="Chromosome"/>
</dbReference>
<dbReference type="SUPFAM" id="SSF56796">
    <property type="entry name" value="Dehydroquinate synthase-like"/>
    <property type="match status" value="1"/>
</dbReference>
<feature type="domain" description="3-dehydroquinate synthase N-terminal" evidence="20">
    <location>
        <begin position="69"/>
        <end position="179"/>
    </location>
</feature>
<keyword evidence="10 19" id="KW-0963">Cytoplasm</keyword>
<comment type="caution">
    <text evidence="19">Lacks conserved residue(s) required for the propagation of feature annotation.</text>
</comment>
<evidence type="ECO:0000256" key="5">
    <source>
        <dbReference type="ARBA" id="ARBA00004496"/>
    </source>
</evidence>
<evidence type="ECO:0000256" key="13">
    <source>
        <dbReference type="ARBA" id="ARBA00022741"/>
    </source>
</evidence>